<dbReference type="Gene3D" id="3.40.50.150">
    <property type="entry name" value="Vaccinia Virus protein VP39"/>
    <property type="match status" value="1"/>
</dbReference>
<accession>A0ABV8KVH7</accession>
<evidence type="ECO:0000256" key="2">
    <source>
        <dbReference type="ARBA" id="ARBA00022679"/>
    </source>
</evidence>
<dbReference type="Gene3D" id="1.10.10.10">
    <property type="entry name" value="Winged helix-like DNA-binding domain superfamily/Winged helix DNA-binding domain"/>
    <property type="match status" value="1"/>
</dbReference>
<gene>
    <name evidence="6" type="ORF">ACFOX0_30265</name>
</gene>
<dbReference type="InterPro" id="IPR016461">
    <property type="entry name" value="COMT-like"/>
</dbReference>
<dbReference type="InterPro" id="IPR001077">
    <property type="entry name" value="COMT_C"/>
</dbReference>
<protein>
    <submittedName>
        <fullName evidence="6">Methyltransferase</fullName>
    </submittedName>
</protein>
<feature type="domain" description="O-methyltransferase C-terminal" evidence="4">
    <location>
        <begin position="111"/>
        <end position="319"/>
    </location>
</feature>
<comment type="caution">
    <text evidence="6">The sequence shown here is derived from an EMBL/GenBank/DDBJ whole genome shotgun (WGS) entry which is preliminary data.</text>
</comment>
<feature type="domain" description="O-methyltransferase dimerisation" evidence="5">
    <location>
        <begin position="14"/>
        <end position="87"/>
    </location>
</feature>
<sequence>MTEAPRPADQMFGMIAGFWVSRAIHAVAALEIPDLLDGSPATADQLAGKTGTQAPALYRLLRAVASVGLLTEDDKNAFTLTPLGATLRKDAPDSLHAFAVTELGGGHYRAWGDLLHSIRTGEIAFDHVHNMSIWEYFFVHNQADGQVFNKSMTELTGTVAAEVVSQYDFTPYRVIVDVGGGQGAFLSAVLRSHPNGSGVLFDAPSVIAGAAANLKAAGVADRCRTEAGSFFDSVPTGGDLYLLKWVIHDWDDADSGVILRNVRAAMTPGSRLLIVDTVVPTGDTPSPSKFIDLDMMIANGGRERTAAEFDKLVGTAGFRLERIIGTNSPSGIVECVAVD</sequence>
<name>A0ABV8KVH7_9ACTN</name>
<evidence type="ECO:0000313" key="7">
    <source>
        <dbReference type="Proteomes" id="UP001595868"/>
    </source>
</evidence>
<organism evidence="6 7">
    <name type="scientific">Micromonospora zhanjiangensis</name>
    <dbReference type="NCBI Taxonomy" id="1522057"/>
    <lineage>
        <taxon>Bacteria</taxon>
        <taxon>Bacillati</taxon>
        <taxon>Actinomycetota</taxon>
        <taxon>Actinomycetes</taxon>
        <taxon>Micromonosporales</taxon>
        <taxon>Micromonosporaceae</taxon>
        <taxon>Micromonospora</taxon>
    </lineage>
</organism>
<keyword evidence="7" id="KW-1185">Reference proteome</keyword>
<dbReference type="GO" id="GO:0008168">
    <property type="term" value="F:methyltransferase activity"/>
    <property type="evidence" value="ECO:0007669"/>
    <property type="project" value="UniProtKB-KW"/>
</dbReference>
<dbReference type="Proteomes" id="UP001595868">
    <property type="component" value="Unassembled WGS sequence"/>
</dbReference>
<dbReference type="InterPro" id="IPR036390">
    <property type="entry name" value="WH_DNA-bd_sf"/>
</dbReference>
<keyword evidence="3" id="KW-0949">S-adenosyl-L-methionine</keyword>
<dbReference type="PANTHER" id="PTHR43712:SF2">
    <property type="entry name" value="O-METHYLTRANSFERASE CICE"/>
    <property type="match status" value="1"/>
</dbReference>
<dbReference type="Pfam" id="PF08100">
    <property type="entry name" value="Dimerisation"/>
    <property type="match status" value="1"/>
</dbReference>
<dbReference type="PIRSF" id="PIRSF005739">
    <property type="entry name" value="O-mtase"/>
    <property type="match status" value="1"/>
</dbReference>
<dbReference type="PANTHER" id="PTHR43712">
    <property type="entry name" value="PUTATIVE (AFU_ORTHOLOGUE AFUA_4G14580)-RELATED"/>
    <property type="match status" value="1"/>
</dbReference>
<keyword evidence="1 6" id="KW-0489">Methyltransferase</keyword>
<dbReference type="SUPFAM" id="SSF53335">
    <property type="entry name" value="S-adenosyl-L-methionine-dependent methyltransferases"/>
    <property type="match status" value="1"/>
</dbReference>
<evidence type="ECO:0000313" key="6">
    <source>
        <dbReference type="EMBL" id="MFC4110194.1"/>
    </source>
</evidence>
<dbReference type="Pfam" id="PF00891">
    <property type="entry name" value="Methyltransf_2"/>
    <property type="match status" value="1"/>
</dbReference>
<evidence type="ECO:0000256" key="1">
    <source>
        <dbReference type="ARBA" id="ARBA00022603"/>
    </source>
</evidence>
<evidence type="ECO:0000259" key="4">
    <source>
        <dbReference type="Pfam" id="PF00891"/>
    </source>
</evidence>
<evidence type="ECO:0000259" key="5">
    <source>
        <dbReference type="Pfam" id="PF08100"/>
    </source>
</evidence>
<evidence type="ECO:0000256" key="3">
    <source>
        <dbReference type="ARBA" id="ARBA00022691"/>
    </source>
</evidence>
<dbReference type="EMBL" id="JBHSBN010000035">
    <property type="protein sequence ID" value="MFC4110194.1"/>
    <property type="molecule type" value="Genomic_DNA"/>
</dbReference>
<dbReference type="PROSITE" id="PS51683">
    <property type="entry name" value="SAM_OMT_II"/>
    <property type="match status" value="1"/>
</dbReference>
<dbReference type="InterPro" id="IPR012967">
    <property type="entry name" value="COMT_dimerisation"/>
</dbReference>
<dbReference type="RefSeq" id="WP_377552398.1">
    <property type="nucleotide sequence ID" value="NZ_JBHSBN010000035.1"/>
</dbReference>
<dbReference type="Gene3D" id="1.10.287.1350">
    <property type="match status" value="1"/>
</dbReference>
<dbReference type="GO" id="GO:0032259">
    <property type="term" value="P:methylation"/>
    <property type="evidence" value="ECO:0007669"/>
    <property type="project" value="UniProtKB-KW"/>
</dbReference>
<keyword evidence="2" id="KW-0808">Transferase</keyword>
<proteinExistence type="predicted"/>
<dbReference type="InterPro" id="IPR036388">
    <property type="entry name" value="WH-like_DNA-bd_sf"/>
</dbReference>
<reference evidence="7" key="1">
    <citation type="journal article" date="2019" name="Int. J. Syst. Evol. Microbiol.">
        <title>The Global Catalogue of Microorganisms (GCM) 10K type strain sequencing project: providing services to taxonomists for standard genome sequencing and annotation.</title>
        <authorList>
            <consortium name="The Broad Institute Genomics Platform"/>
            <consortium name="The Broad Institute Genome Sequencing Center for Infectious Disease"/>
            <person name="Wu L."/>
            <person name="Ma J."/>
        </authorList>
    </citation>
    <scope>NUCLEOTIDE SEQUENCE [LARGE SCALE GENOMIC DNA]</scope>
    <source>
        <strain evidence="7">2902at01</strain>
    </source>
</reference>
<dbReference type="SUPFAM" id="SSF46785">
    <property type="entry name" value="Winged helix' DNA-binding domain"/>
    <property type="match status" value="1"/>
</dbReference>
<dbReference type="InterPro" id="IPR029063">
    <property type="entry name" value="SAM-dependent_MTases_sf"/>
</dbReference>